<keyword evidence="2" id="KW-1185">Reference proteome</keyword>
<proteinExistence type="predicted"/>
<sequence>MDKEENLVQAHRAKKDHSNLAQVQTRDPWTSLSIAVILARLVSGFREADTIPRDSAALFVSTMFGLSSKVSSCLCAKEFEKQQFPVTSCSM</sequence>
<evidence type="ECO:0000313" key="3">
    <source>
        <dbReference type="WBParaSite" id="L893_g19969.t1"/>
    </source>
</evidence>
<accession>A0A1I7YVM7</accession>
<feature type="region of interest" description="Disordered" evidence="1">
    <location>
        <begin position="1"/>
        <end position="22"/>
    </location>
</feature>
<organism evidence="2 3">
    <name type="scientific">Steinernema glaseri</name>
    <dbReference type="NCBI Taxonomy" id="37863"/>
    <lineage>
        <taxon>Eukaryota</taxon>
        <taxon>Metazoa</taxon>
        <taxon>Ecdysozoa</taxon>
        <taxon>Nematoda</taxon>
        <taxon>Chromadorea</taxon>
        <taxon>Rhabditida</taxon>
        <taxon>Tylenchina</taxon>
        <taxon>Panagrolaimomorpha</taxon>
        <taxon>Strongyloidoidea</taxon>
        <taxon>Steinernematidae</taxon>
        <taxon>Steinernema</taxon>
    </lineage>
</organism>
<name>A0A1I7YVM7_9BILA</name>
<evidence type="ECO:0000313" key="2">
    <source>
        <dbReference type="Proteomes" id="UP000095287"/>
    </source>
</evidence>
<protein>
    <submittedName>
        <fullName evidence="3">Uncharacterized protein</fullName>
    </submittedName>
</protein>
<evidence type="ECO:0000256" key="1">
    <source>
        <dbReference type="SAM" id="MobiDB-lite"/>
    </source>
</evidence>
<dbReference type="Proteomes" id="UP000095287">
    <property type="component" value="Unplaced"/>
</dbReference>
<dbReference type="AlphaFoldDB" id="A0A1I7YVM7"/>
<dbReference type="WBParaSite" id="L893_g19969.t1">
    <property type="protein sequence ID" value="L893_g19969.t1"/>
    <property type="gene ID" value="L893_g19969"/>
</dbReference>
<reference evidence="3" key="1">
    <citation type="submission" date="2016-11" db="UniProtKB">
        <authorList>
            <consortium name="WormBaseParasite"/>
        </authorList>
    </citation>
    <scope>IDENTIFICATION</scope>
</reference>